<reference evidence="7 8" key="1">
    <citation type="submission" date="2019-01" db="EMBL/GenBank/DDBJ databases">
        <title>Novel species of Nocardioides.</title>
        <authorList>
            <person name="Liu Q."/>
            <person name="X Y.-H."/>
        </authorList>
    </citation>
    <scope>NUCLEOTIDE SEQUENCE [LARGE SCALE GENOMIC DNA]</scope>
    <source>
        <strain evidence="7 8">HLT2-9</strain>
    </source>
</reference>
<dbReference type="Proteomes" id="UP000291101">
    <property type="component" value="Unassembled WGS sequence"/>
</dbReference>
<accession>A0A4Q2T399</accession>
<dbReference type="EMBL" id="SDWV01000004">
    <property type="protein sequence ID" value="RYC13205.1"/>
    <property type="molecule type" value="Genomic_DNA"/>
</dbReference>
<keyword evidence="2 4" id="KW-0238">DNA-binding</keyword>
<dbReference type="SUPFAM" id="SSF46689">
    <property type="entry name" value="Homeodomain-like"/>
    <property type="match status" value="1"/>
</dbReference>
<evidence type="ECO:0000256" key="1">
    <source>
        <dbReference type="ARBA" id="ARBA00023015"/>
    </source>
</evidence>
<feature type="DNA-binding region" description="H-T-H motif" evidence="4">
    <location>
        <begin position="130"/>
        <end position="149"/>
    </location>
</feature>
<dbReference type="InterPro" id="IPR041583">
    <property type="entry name" value="TetR_C_31"/>
</dbReference>
<dbReference type="PANTHER" id="PTHR30055">
    <property type="entry name" value="HTH-TYPE TRANSCRIPTIONAL REGULATOR RUTR"/>
    <property type="match status" value="1"/>
</dbReference>
<dbReference type="Pfam" id="PF00440">
    <property type="entry name" value="TetR_N"/>
    <property type="match status" value="1"/>
</dbReference>
<dbReference type="InterPro" id="IPR009057">
    <property type="entry name" value="Homeodomain-like_sf"/>
</dbReference>
<dbReference type="PROSITE" id="PS50977">
    <property type="entry name" value="HTH_TETR_2"/>
    <property type="match status" value="1"/>
</dbReference>
<protein>
    <submittedName>
        <fullName evidence="7">TetR family transcriptional regulator</fullName>
    </submittedName>
</protein>
<gene>
    <name evidence="7" type="ORF">EUA94_04795</name>
</gene>
<name>A0A4Q2T399_9ACTN</name>
<keyword evidence="8" id="KW-1185">Reference proteome</keyword>
<evidence type="ECO:0000256" key="4">
    <source>
        <dbReference type="PROSITE-ProRule" id="PRU00335"/>
    </source>
</evidence>
<evidence type="ECO:0000256" key="5">
    <source>
        <dbReference type="SAM" id="MobiDB-lite"/>
    </source>
</evidence>
<dbReference type="Gene3D" id="1.10.357.10">
    <property type="entry name" value="Tetracycline Repressor, domain 2"/>
    <property type="match status" value="1"/>
</dbReference>
<evidence type="ECO:0000256" key="2">
    <source>
        <dbReference type="ARBA" id="ARBA00023125"/>
    </source>
</evidence>
<evidence type="ECO:0000313" key="8">
    <source>
        <dbReference type="Proteomes" id="UP000291101"/>
    </source>
</evidence>
<dbReference type="PANTHER" id="PTHR30055:SF234">
    <property type="entry name" value="HTH-TYPE TRANSCRIPTIONAL REGULATOR BETI"/>
    <property type="match status" value="1"/>
</dbReference>
<dbReference type="SUPFAM" id="SSF48498">
    <property type="entry name" value="Tetracyclin repressor-like, C-terminal domain"/>
    <property type="match status" value="1"/>
</dbReference>
<evidence type="ECO:0000256" key="3">
    <source>
        <dbReference type="ARBA" id="ARBA00023163"/>
    </source>
</evidence>
<dbReference type="InterPro" id="IPR001647">
    <property type="entry name" value="HTH_TetR"/>
</dbReference>
<dbReference type="Pfam" id="PF17940">
    <property type="entry name" value="TetR_C_31"/>
    <property type="match status" value="1"/>
</dbReference>
<evidence type="ECO:0000259" key="6">
    <source>
        <dbReference type="PROSITE" id="PS50977"/>
    </source>
</evidence>
<proteinExistence type="predicted"/>
<dbReference type="OrthoDB" id="7506349at2"/>
<dbReference type="GO" id="GO:0003700">
    <property type="term" value="F:DNA-binding transcription factor activity"/>
    <property type="evidence" value="ECO:0007669"/>
    <property type="project" value="TreeGrafter"/>
</dbReference>
<dbReference type="AlphaFoldDB" id="A0A4Q2T399"/>
<keyword evidence="1" id="KW-0805">Transcription regulation</keyword>
<feature type="domain" description="HTH tetR-type" evidence="6">
    <location>
        <begin position="107"/>
        <end position="167"/>
    </location>
</feature>
<sequence>MGEVQATVVGRDGLAAVPAVAPGRAEGGGDREGGQCDGGDGGEDDDRQEDDDGGGIEELHDWVPFYRCRTFTYVEEYSGARWRQARPVVSCVTVEEEPVSPASEELSPRRREILAAATTVLAEQGNRGLTHRAVDREAGLSEGSSSAYFRTRDALLGALGDFVADQLAADVEALGARLADCPGDHERAVAEVSRLFARWLDQPDLLAARLELTVAATRDPRLAARFTLWREDLVAMVRAVMSGAGKDGGASAETLVAALDGVLLASLMLPVRRRRRFVAESVEQLLAGLGPPEP</sequence>
<keyword evidence="3" id="KW-0804">Transcription</keyword>
<dbReference type="InterPro" id="IPR036271">
    <property type="entry name" value="Tet_transcr_reg_TetR-rel_C_sf"/>
</dbReference>
<dbReference type="GO" id="GO:0000976">
    <property type="term" value="F:transcription cis-regulatory region binding"/>
    <property type="evidence" value="ECO:0007669"/>
    <property type="project" value="TreeGrafter"/>
</dbReference>
<dbReference type="InterPro" id="IPR050109">
    <property type="entry name" value="HTH-type_TetR-like_transc_reg"/>
</dbReference>
<organism evidence="7 8">
    <name type="scientific">Nocardioides zhouii</name>
    <dbReference type="NCBI Taxonomy" id="1168729"/>
    <lineage>
        <taxon>Bacteria</taxon>
        <taxon>Bacillati</taxon>
        <taxon>Actinomycetota</taxon>
        <taxon>Actinomycetes</taxon>
        <taxon>Propionibacteriales</taxon>
        <taxon>Nocardioidaceae</taxon>
        <taxon>Nocardioides</taxon>
    </lineage>
</organism>
<evidence type="ECO:0000313" key="7">
    <source>
        <dbReference type="EMBL" id="RYC13205.1"/>
    </source>
</evidence>
<comment type="caution">
    <text evidence="7">The sequence shown here is derived from an EMBL/GenBank/DDBJ whole genome shotgun (WGS) entry which is preliminary data.</text>
</comment>
<feature type="region of interest" description="Disordered" evidence="5">
    <location>
        <begin position="1"/>
        <end position="57"/>
    </location>
</feature>
<feature type="compositionally biased region" description="Acidic residues" evidence="5">
    <location>
        <begin position="40"/>
        <end position="55"/>
    </location>
</feature>